<feature type="coiled-coil region" evidence="1">
    <location>
        <begin position="348"/>
        <end position="375"/>
    </location>
</feature>
<feature type="region of interest" description="Disordered" evidence="2">
    <location>
        <begin position="97"/>
        <end position="119"/>
    </location>
</feature>
<dbReference type="PANTHER" id="PTHR34121:SF1">
    <property type="entry name" value="FILAMIN-A-INTERACTING PROTEIN 1"/>
    <property type="match status" value="1"/>
</dbReference>
<accession>A0A199UHI0</accession>
<gene>
    <name evidence="3" type="ORF">ACMD2_19716</name>
</gene>
<organism evidence="3 4">
    <name type="scientific">Ananas comosus</name>
    <name type="common">Pineapple</name>
    <name type="synonym">Ananas ananas</name>
    <dbReference type="NCBI Taxonomy" id="4615"/>
    <lineage>
        <taxon>Eukaryota</taxon>
        <taxon>Viridiplantae</taxon>
        <taxon>Streptophyta</taxon>
        <taxon>Embryophyta</taxon>
        <taxon>Tracheophyta</taxon>
        <taxon>Spermatophyta</taxon>
        <taxon>Magnoliopsida</taxon>
        <taxon>Liliopsida</taxon>
        <taxon>Poales</taxon>
        <taxon>Bromeliaceae</taxon>
        <taxon>Bromelioideae</taxon>
        <taxon>Ananas</taxon>
    </lineage>
</organism>
<dbReference type="Proteomes" id="UP000092600">
    <property type="component" value="Unassembled WGS sequence"/>
</dbReference>
<feature type="compositionally biased region" description="Basic and acidic residues" evidence="2">
    <location>
        <begin position="582"/>
        <end position="604"/>
    </location>
</feature>
<dbReference type="PANTHER" id="PTHR34121">
    <property type="entry name" value="MYOSIN-11"/>
    <property type="match status" value="1"/>
</dbReference>
<evidence type="ECO:0000313" key="3">
    <source>
        <dbReference type="EMBL" id="OAY64025.1"/>
    </source>
</evidence>
<reference evidence="3 4" key="1">
    <citation type="journal article" date="2016" name="DNA Res.">
        <title>The draft genome of MD-2 pineapple using hybrid error correction of long reads.</title>
        <authorList>
            <person name="Redwan R.M."/>
            <person name="Saidin A."/>
            <person name="Kumar S.V."/>
        </authorList>
    </citation>
    <scope>NUCLEOTIDE SEQUENCE [LARGE SCALE GENOMIC DNA]</scope>
    <source>
        <strain evidence="4">cv. MD2</strain>
        <tissue evidence="3">Leaf</tissue>
    </source>
</reference>
<feature type="compositionally biased region" description="Basic and acidic residues" evidence="2">
    <location>
        <begin position="634"/>
        <end position="650"/>
    </location>
</feature>
<comment type="caution">
    <text evidence="3">The sequence shown here is derived from an EMBL/GenBank/DDBJ whole genome shotgun (WGS) entry which is preliminary data.</text>
</comment>
<dbReference type="AlphaFoldDB" id="A0A199UHI0"/>
<sequence length="675" mass="76321">MSWLKNAVNKAVEVGGRNNLTRTVRNYADSVVHHAGQAVAGGARIFQDRMGIRNYKSFKHTLKRLEEAAVSCRGEERVQLLRRWLVALKDVERASGDSVDEKTLEQTQSHDEPNTSPPNAPLVLFFDPDIGGEPMNFRDVFLYSQALEGITLSMILEAPNEEEVTLLLEIFRLCLTGGKEIHNAIMSSIQDLAKAFSGYQDEVLVKREELLQFAQSAISGLKVNADLARLDAEVVKLQQQLDGSKELRAPANDNHDQTSLSTVEVLKYALSEVRLCSRMESLILKKKSISSGDSIDIHSQKVDKLKVLAESLAVSSSKAEKRILDHRHQKEEALNFRVAKANEVSGIEKELVAEIAALEKQRDELVAELKKVNTSLAAAVGRLNKTREERDQFDEASNQIVLHLKTKEDELSRSIAACKVEGEIVNTWINFLEDTWKLQSSYTEREEKQANDELERCANYFTKLIKHHLSSCKDVLSPSIERIRTFVDNLKIFSERPSEMPEDEGNETYKESNPRKYLEEEYLEVEKKIIAAFSVVGHMKALFYSEEGNNNRRDDPEIKNIFADIEKLREEFEAIERPTLEIEIPKDKMTPEERLNRSSSHTERNPTSPKPAGTGSPKSTSAAAEEQQFDPESELAKLEMEFGKVGKEYSGDEISGWEFDELEEELRSSTTTESK</sequence>
<keyword evidence="1" id="KW-0175">Coiled coil</keyword>
<evidence type="ECO:0000313" key="4">
    <source>
        <dbReference type="Proteomes" id="UP000092600"/>
    </source>
</evidence>
<protein>
    <submittedName>
        <fullName evidence="3">Uncharacterized protein</fullName>
    </submittedName>
</protein>
<evidence type="ECO:0000256" key="1">
    <source>
        <dbReference type="SAM" id="Coils"/>
    </source>
</evidence>
<proteinExistence type="predicted"/>
<dbReference type="EMBL" id="LSRQ01008289">
    <property type="protein sequence ID" value="OAY64025.1"/>
    <property type="molecule type" value="Genomic_DNA"/>
</dbReference>
<name>A0A199UHI0_ANACO</name>
<feature type="region of interest" description="Disordered" evidence="2">
    <location>
        <begin position="582"/>
        <end position="675"/>
    </location>
</feature>
<evidence type="ECO:0000256" key="2">
    <source>
        <dbReference type="SAM" id="MobiDB-lite"/>
    </source>
</evidence>
<feature type="compositionally biased region" description="Basic and acidic residues" evidence="2">
    <location>
        <begin position="97"/>
        <end position="113"/>
    </location>
</feature>
<dbReference type="STRING" id="4615.A0A199UHI0"/>